<reference evidence="1" key="1">
    <citation type="submission" date="2019-12" db="EMBL/GenBank/DDBJ databases">
        <title>Genome sequencing and annotation of Brassica cretica.</title>
        <authorList>
            <person name="Studholme D.J."/>
            <person name="Sarris P.F."/>
        </authorList>
    </citation>
    <scope>NUCLEOTIDE SEQUENCE</scope>
    <source>
        <strain evidence="1">PFS-001/15</strain>
        <tissue evidence="1">Leaf</tissue>
    </source>
</reference>
<comment type="caution">
    <text evidence="1">The sequence shown here is derived from an EMBL/GenBank/DDBJ whole genome shotgun (WGS) entry which is preliminary data.</text>
</comment>
<sequence>MRDVALNASFVSLFLRAGYGPRSPWSLHFLKVVDERLSSERVPHPTARSRSEYQLHFFFLRAGCGPADLAPSWSLPFSRDVNGVLVRSGCRTPPQEVTLPSFRLDRVS</sequence>
<name>A0A8S9JL96_BRACR</name>
<accession>A0A8S9JL96</accession>
<dbReference type="Proteomes" id="UP000712281">
    <property type="component" value="Unassembled WGS sequence"/>
</dbReference>
<proteinExistence type="predicted"/>
<protein>
    <submittedName>
        <fullName evidence="1">Uncharacterized protein</fullName>
    </submittedName>
</protein>
<dbReference type="AlphaFoldDB" id="A0A8S9JL96"/>
<organism evidence="1 2">
    <name type="scientific">Brassica cretica</name>
    <name type="common">Mustard</name>
    <dbReference type="NCBI Taxonomy" id="69181"/>
    <lineage>
        <taxon>Eukaryota</taxon>
        <taxon>Viridiplantae</taxon>
        <taxon>Streptophyta</taxon>
        <taxon>Embryophyta</taxon>
        <taxon>Tracheophyta</taxon>
        <taxon>Spermatophyta</taxon>
        <taxon>Magnoliopsida</taxon>
        <taxon>eudicotyledons</taxon>
        <taxon>Gunneridae</taxon>
        <taxon>Pentapetalae</taxon>
        <taxon>rosids</taxon>
        <taxon>malvids</taxon>
        <taxon>Brassicales</taxon>
        <taxon>Brassicaceae</taxon>
        <taxon>Brassiceae</taxon>
        <taxon>Brassica</taxon>
    </lineage>
</organism>
<dbReference type="EMBL" id="QGKW02001660">
    <property type="protein sequence ID" value="KAF2582931.1"/>
    <property type="molecule type" value="Genomic_DNA"/>
</dbReference>
<evidence type="ECO:0000313" key="1">
    <source>
        <dbReference type="EMBL" id="KAF2582931.1"/>
    </source>
</evidence>
<gene>
    <name evidence="1" type="ORF">F2Q68_00003986</name>
</gene>
<evidence type="ECO:0000313" key="2">
    <source>
        <dbReference type="Proteomes" id="UP000712281"/>
    </source>
</evidence>